<dbReference type="EMBL" id="HBIJ01000394">
    <property type="protein sequence ID" value="CAE0359593.1"/>
    <property type="molecule type" value="Transcribed_RNA"/>
</dbReference>
<keyword evidence="1" id="KW-0472">Membrane</keyword>
<protein>
    <submittedName>
        <fullName evidence="3">Uncharacterized protein</fullName>
    </submittedName>
</protein>
<reference evidence="3" key="1">
    <citation type="submission" date="2021-01" db="EMBL/GenBank/DDBJ databases">
        <authorList>
            <person name="Corre E."/>
            <person name="Pelletier E."/>
            <person name="Niang G."/>
            <person name="Scheremetjew M."/>
            <person name="Finn R."/>
            <person name="Kale V."/>
            <person name="Holt S."/>
            <person name="Cochrane G."/>
            <person name="Meng A."/>
            <person name="Brown T."/>
            <person name="Cohen L."/>
        </authorList>
    </citation>
    <scope>NUCLEOTIDE SEQUENCE</scope>
    <source>
        <strain evidence="3">CCMP1510</strain>
    </source>
</reference>
<name>A0A7S3JQS7_9STRA</name>
<evidence type="ECO:0000256" key="2">
    <source>
        <dbReference type="SAM" id="SignalP"/>
    </source>
</evidence>
<organism evidence="3">
    <name type="scientific">Aureoumbra lagunensis</name>
    <dbReference type="NCBI Taxonomy" id="44058"/>
    <lineage>
        <taxon>Eukaryota</taxon>
        <taxon>Sar</taxon>
        <taxon>Stramenopiles</taxon>
        <taxon>Ochrophyta</taxon>
        <taxon>Pelagophyceae</taxon>
        <taxon>Pelagomonadales</taxon>
        <taxon>Aureoumbra</taxon>
    </lineage>
</organism>
<accession>A0A7S3JQS7</accession>
<keyword evidence="2" id="KW-0732">Signal</keyword>
<gene>
    <name evidence="3" type="ORF">ALAG00032_LOCUS322</name>
</gene>
<keyword evidence="1" id="KW-1133">Transmembrane helix</keyword>
<dbReference type="AlphaFoldDB" id="A0A7S3JQS7"/>
<feature type="transmembrane region" description="Helical" evidence="1">
    <location>
        <begin position="293"/>
        <end position="313"/>
    </location>
</feature>
<sequence>MLRQCLMIVFIKGLVQGANIGKVAWFDPNSALHMDKSADQGSSCSPRSVGSWAERLGAVAPEMEPGENVPVADVLWPLDTLTLLVLPLKNSDEIATFTSSSHNDKSVWLSTLTTSTLNANDYDEGMIMCDERHLSEEDSSLSEFALRRLIQNPESHPLAAAIVSHGGSVSASFIQGRNDAPGLEIENSEENRQLVGDLALLVENAYIERGQREARILQAPSIDQVSSRSAALALLDATTRAIASAQNHRRTATAFAFIGKQEIDSLPSPLNKRKLDDSTTTYYPISDIRQFQLNMWTGIALVLVLAAALAAMVNMKPEYDSLLYATFQANVSGGGLSKIE</sequence>
<keyword evidence="1" id="KW-0812">Transmembrane</keyword>
<evidence type="ECO:0000313" key="3">
    <source>
        <dbReference type="EMBL" id="CAE0359593.1"/>
    </source>
</evidence>
<feature type="chain" id="PRO_5031275890" evidence="2">
    <location>
        <begin position="18"/>
        <end position="340"/>
    </location>
</feature>
<feature type="signal peptide" evidence="2">
    <location>
        <begin position="1"/>
        <end position="17"/>
    </location>
</feature>
<proteinExistence type="predicted"/>
<evidence type="ECO:0000256" key="1">
    <source>
        <dbReference type="SAM" id="Phobius"/>
    </source>
</evidence>